<dbReference type="Gene3D" id="3.40.50.10680">
    <property type="entry name" value="CofD-like domains"/>
    <property type="match status" value="1"/>
</dbReference>
<dbReference type="SUPFAM" id="SSF142338">
    <property type="entry name" value="CofD-like"/>
    <property type="match status" value="1"/>
</dbReference>
<proteinExistence type="inferred from homology"/>
<name>A0A832ZV31_CALS0</name>
<evidence type="ECO:0000256" key="2">
    <source>
        <dbReference type="ARBA" id="ARBA00022842"/>
    </source>
</evidence>
<dbReference type="HAMAP" id="MF_01257">
    <property type="entry name" value="CofD"/>
    <property type="match status" value="1"/>
</dbReference>
<dbReference type="Proteomes" id="UP000608579">
    <property type="component" value="Unassembled WGS sequence"/>
</dbReference>
<keyword evidence="2" id="KW-0460">Magnesium</keyword>
<protein>
    <submittedName>
        <fullName evidence="3">2-phospho-L-lactate transferase</fullName>
        <ecNumber evidence="3">2.7.8.28</ecNumber>
    </submittedName>
</protein>
<dbReference type="GO" id="GO:0000287">
    <property type="term" value="F:magnesium ion binding"/>
    <property type="evidence" value="ECO:0007669"/>
    <property type="project" value="InterPro"/>
</dbReference>
<dbReference type="PANTHER" id="PTHR43007:SF1">
    <property type="entry name" value="2-PHOSPHO-L-LACTATE TRANSFERASE"/>
    <property type="match status" value="1"/>
</dbReference>
<dbReference type="CDD" id="cd07186">
    <property type="entry name" value="CofD_like"/>
    <property type="match status" value="1"/>
</dbReference>
<comment type="caution">
    <text evidence="3">The sequence shown here is derived from an EMBL/GenBank/DDBJ whole genome shotgun (WGS) entry which is preliminary data.</text>
</comment>
<reference evidence="3" key="1">
    <citation type="journal article" date="2020" name="ISME J.">
        <title>Gammaproteobacteria mediating utilization of methyl-, sulfur- and petroleum organic compounds in deep ocean hydrothermal plumes.</title>
        <authorList>
            <person name="Zhou Z."/>
            <person name="Liu Y."/>
            <person name="Pan J."/>
            <person name="Cron B.R."/>
            <person name="Toner B.M."/>
            <person name="Anantharaman K."/>
            <person name="Breier J.A."/>
            <person name="Dick G.J."/>
            <person name="Li M."/>
        </authorList>
    </citation>
    <scope>NUCLEOTIDE SEQUENCE</scope>
    <source>
        <strain evidence="3">SZUA-1515</strain>
    </source>
</reference>
<sequence length="312" mass="35049">MIVALAGGVGAARFLRGLVKLVKPEELKIIVNTGDDEEFYGLHVSPDLDIVIYTLAGCVDEERGWGFGDDTYNAQGILARLGCETWFRLGDKDLGVHIYRTWRLRQGARLSEVTREIARSLGVEHEIIPMTDDYFRTFVKTVKGEILPFQRYFVQLGASEDITAIEYRGVESAKPSEGVLKAISRASYIIICPSNPFVSIGTILALRGVRDAVRKSTAKKLAISPIIGGKTIKGPADRMMKNLGYEVSPYGIAKIYKDIIDIMVIDKQDEYLNEKIEKELEVKTYCTNTIMKNEKDSIELARFCLRILEENR</sequence>
<evidence type="ECO:0000313" key="4">
    <source>
        <dbReference type="Proteomes" id="UP000608579"/>
    </source>
</evidence>
<dbReference type="Pfam" id="PF01933">
    <property type="entry name" value="CofD"/>
    <property type="match status" value="1"/>
</dbReference>
<gene>
    <name evidence="3" type="ORF">EYH45_02400</name>
</gene>
<dbReference type="InterPro" id="IPR010115">
    <property type="entry name" value="FbiA/CofD"/>
</dbReference>
<dbReference type="PANTHER" id="PTHR43007">
    <property type="entry name" value="2-PHOSPHO-L-LACTATE TRANSFERASE"/>
    <property type="match status" value="1"/>
</dbReference>
<organism evidence="3 4">
    <name type="scientific">Caldiarchaeum subterraneum</name>
    <dbReference type="NCBI Taxonomy" id="311458"/>
    <lineage>
        <taxon>Archaea</taxon>
        <taxon>Nitrososphaerota</taxon>
        <taxon>Candidatus Caldarchaeales</taxon>
        <taxon>Candidatus Caldarchaeaceae</taxon>
        <taxon>Candidatus Caldarchaeum</taxon>
    </lineage>
</organism>
<accession>A0A832ZV31</accession>
<dbReference type="EMBL" id="DQVM01000043">
    <property type="protein sequence ID" value="HIQ29396.1"/>
    <property type="molecule type" value="Genomic_DNA"/>
</dbReference>
<dbReference type="InterPro" id="IPR002882">
    <property type="entry name" value="CofD"/>
</dbReference>
<dbReference type="Gene3D" id="1.10.8.240">
    <property type="entry name" value="CofD-like domain"/>
    <property type="match status" value="1"/>
</dbReference>
<keyword evidence="1 3" id="KW-0808">Transferase</keyword>
<dbReference type="AlphaFoldDB" id="A0A832ZV31"/>
<dbReference type="NCBIfam" id="TIGR01819">
    <property type="entry name" value="F420_cofD"/>
    <property type="match status" value="1"/>
</dbReference>
<dbReference type="InterPro" id="IPR038136">
    <property type="entry name" value="CofD-like_dom_sf"/>
</dbReference>
<dbReference type="EC" id="2.7.8.28" evidence="3"/>
<evidence type="ECO:0000313" key="3">
    <source>
        <dbReference type="EMBL" id="HIQ29396.1"/>
    </source>
</evidence>
<evidence type="ECO:0000256" key="1">
    <source>
        <dbReference type="ARBA" id="ARBA00022679"/>
    </source>
</evidence>
<dbReference type="GO" id="GO:0043743">
    <property type="term" value="F:LPPG:FO 2-phospho-L-lactate transferase activity"/>
    <property type="evidence" value="ECO:0007669"/>
    <property type="project" value="UniProtKB-EC"/>
</dbReference>